<name>A0A0R1YVE3_9LACO</name>
<evidence type="ECO:0000256" key="4">
    <source>
        <dbReference type="PIRSR" id="PIRSR600542-1"/>
    </source>
</evidence>
<dbReference type="InterPro" id="IPR000542">
    <property type="entry name" value="Carn_acyl_trans"/>
</dbReference>
<comment type="caution">
    <text evidence="7">The sequence shown here is derived from an EMBL/GenBank/DDBJ whole genome shotgun (WGS) entry which is preliminary data.</text>
</comment>
<dbReference type="Gene3D" id="3.30.559.10">
    <property type="entry name" value="Chloramphenicol acetyltransferase-like domain"/>
    <property type="match status" value="1"/>
</dbReference>
<dbReference type="InterPro" id="IPR042231">
    <property type="entry name" value="Cho/carn_acyl_trans_2"/>
</dbReference>
<gene>
    <name evidence="7" type="ORF">FD47_GL000351</name>
</gene>
<protein>
    <recommendedName>
        <fullName evidence="6">Choline/carnitine acyltransferase domain-containing protein</fullName>
    </recommendedName>
</protein>
<dbReference type="Pfam" id="PF00755">
    <property type="entry name" value="Carn_acyltransf"/>
    <property type="match status" value="1"/>
</dbReference>
<evidence type="ECO:0000259" key="6">
    <source>
        <dbReference type="Pfam" id="PF00755"/>
    </source>
</evidence>
<evidence type="ECO:0000313" key="7">
    <source>
        <dbReference type="EMBL" id="KRM44548.1"/>
    </source>
</evidence>
<dbReference type="InterPro" id="IPR039551">
    <property type="entry name" value="Cho/carn_acyl_trans"/>
</dbReference>
<reference evidence="7 8" key="1">
    <citation type="journal article" date="2015" name="Genome Announc.">
        <title>Expanding the biotechnology potential of lactobacilli through comparative genomics of 213 strains and associated genera.</title>
        <authorList>
            <person name="Sun Z."/>
            <person name="Harris H.M."/>
            <person name="McCann A."/>
            <person name="Guo C."/>
            <person name="Argimon S."/>
            <person name="Zhang W."/>
            <person name="Yang X."/>
            <person name="Jeffery I.B."/>
            <person name="Cooney J.C."/>
            <person name="Kagawa T.F."/>
            <person name="Liu W."/>
            <person name="Song Y."/>
            <person name="Salvetti E."/>
            <person name="Wrobel A."/>
            <person name="Rasinkangas P."/>
            <person name="Parkhill J."/>
            <person name="Rea M.C."/>
            <person name="O'Sullivan O."/>
            <person name="Ritari J."/>
            <person name="Douillard F.P."/>
            <person name="Paul Ross R."/>
            <person name="Yang R."/>
            <person name="Briner A.E."/>
            <person name="Felis G.E."/>
            <person name="de Vos W.M."/>
            <person name="Barrangou R."/>
            <person name="Klaenhammer T.R."/>
            <person name="Caufield P.W."/>
            <person name="Cui Y."/>
            <person name="Zhang H."/>
            <person name="O'Toole P.W."/>
        </authorList>
    </citation>
    <scope>NUCLEOTIDE SEQUENCE [LARGE SCALE GENOMIC DNA]</scope>
    <source>
        <strain evidence="7 8">DSM 18390</strain>
    </source>
</reference>
<dbReference type="AlphaFoldDB" id="A0A0R1YVE3"/>
<dbReference type="Proteomes" id="UP000051010">
    <property type="component" value="Unassembled WGS sequence"/>
</dbReference>
<feature type="active site" description="Proton acceptor" evidence="4">
    <location>
        <position position="309"/>
    </location>
</feature>
<dbReference type="EMBL" id="AZFZ01000012">
    <property type="protein sequence ID" value="KRM44548.1"/>
    <property type="molecule type" value="Genomic_DNA"/>
</dbReference>
<dbReference type="SUPFAM" id="SSF52777">
    <property type="entry name" value="CoA-dependent acyltransferases"/>
    <property type="match status" value="2"/>
</dbReference>
<dbReference type="GO" id="GO:0016746">
    <property type="term" value="F:acyltransferase activity"/>
    <property type="evidence" value="ECO:0007669"/>
    <property type="project" value="UniProtKB-KW"/>
</dbReference>
<organism evidence="7 8">
    <name type="scientific">Lentilactobacillus parafarraginis DSM 18390 = JCM 14109</name>
    <dbReference type="NCBI Taxonomy" id="1423786"/>
    <lineage>
        <taxon>Bacteria</taxon>
        <taxon>Bacillati</taxon>
        <taxon>Bacillota</taxon>
        <taxon>Bacilli</taxon>
        <taxon>Lactobacillales</taxon>
        <taxon>Lactobacillaceae</taxon>
        <taxon>Lentilactobacillus</taxon>
    </lineage>
</organism>
<dbReference type="PROSITE" id="PS00439">
    <property type="entry name" value="ACYLTRANSF_C_1"/>
    <property type="match status" value="1"/>
</dbReference>
<feature type="domain" description="Choline/carnitine acyltransferase" evidence="6">
    <location>
        <begin position="20"/>
        <end position="559"/>
    </location>
</feature>
<dbReference type="InterPro" id="IPR023213">
    <property type="entry name" value="CAT-like_dom_sf"/>
</dbReference>
<accession>A0A0R1YVE3</accession>
<comment type="similarity">
    <text evidence="1 5">Belongs to the carnitine/choline acetyltransferase family.</text>
</comment>
<keyword evidence="2 5" id="KW-0808">Transferase</keyword>
<dbReference type="PANTHER" id="PTHR22589">
    <property type="entry name" value="CARNITINE O-ACYLTRANSFERASE"/>
    <property type="match status" value="1"/>
</dbReference>
<evidence type="ECO:0000256" key="2">
    <source>
        <dbReference type="ARBA" id="ARBA00022679"/>
    </source>
</evidence>
<dbReference type="PROSITE" id="PS00440">
    <property type="entry name" value="ACYLTRANSF_C_2"/>
    <property type="match status" value="1"/>
</dbReference>
<sequence>MIVMVNERYTTDLQPKLPSLPVPELAQTLTSLEIWATPLLNQQTAEDFYHLVRQFSQTDGPILQKRLISLARQTSGSWLAPIWEESYLTSRQPLQNSTNFAFTVDPAVIPPAASQSYLAAQIIDRLTGAYLSYATGNQPLETYRNGNLMDMSYYQNFFKAMRLARLGKDSFYQGDSEITNQQVAIISGRQLYFVTVTDADGRQLPAEKIAADLTEILTQPASDSPFVGEFTGLPRDQAAQQLTALLEDDHNRTIWHAVSDALFTVSFETAPADHNYLRETLLGVTNRFVDKPLQIVIYSDSHVGFAIEHSRVDGVPALNLIQHALTGLGDHSRWSMKTTPPKPVSFHLTPELTSQLKLAADQNQRVAGQITITTAAFDHFGKNQIKQFGVSPDAFFHIALALAMYRLTGTWQSIYEPVSMRNFYQGRTEDARSVSLEKKRFIAAFEHQEDPRDLKQLFETAAKAHTTRIRLAQQGFGVERHLLGLETVFNQNQNGLKIAKTFFASPQLAKLRTDFLSTTSIPFPVIQGLSFAPTSPKGYGVYYGILKDDIRLAVSSWQGAEFSPNQWLVAIGKALDDLHEMVLSWPKNRNRL</sequence>
<evidence type="ECO:0000313" key="8">
    <source>
        <dbReference type="Proteomes" id="UP000051010"/>
    </source>
</evidence>
<proteinExistence type="inferred from homology"/>
<evidence type="ECO:0000256" key="1">
    <source>
        <dbReference type="ARBA" id="ARBA00005232"/>
    </source>
</evidence>
<evidence type="ECO:0000256" key="3">
    <source>
        <dbReference type="ARBA" id="ARBA00023315"/>
    </source>
</evidence>
<dbReference type="PATRIC" id="fig|1423786.4.peg.365"/>
<evidence type="ECO:0000256" key="5">
    <source>
        <dbReference type="RuleBase" id="RU003801"/>
    </source>
</evidence>
<dbReference type="Gene3D" id="3.30.559.70">
    <property type="entry name" value="Choline/Carnitine o-acyltransferase, domain 2"/>
    <property type="match status" value="1"/>
</dbReference>
<keyword evidence="3 5" id="KW-0012">Acyltransferase</keyword>